<dbReference type="Pfam" id="PF00106">
    <property type="entry name" value="adh_short"/>
    <property type="match status" value="1"/>
</dbReference>
<dbReference type="AlphaFoldDB" id="A0A7Y9IC48"/>
<comment type="caution">
    <text evidence="3">The sequence shown here is derived from an EMBL/GenBank/DDBJ whole genome shotgun (WGS) entry which is preliminary data.</text>
</comment>
<organism evidence="3 4">
    <name type="scientific">Microlunatus parietis</name>
    <dbReference type="NCBI Taxonomy" id="682979"/>
    <lineage>
        <taxon>Bacteria</taxon>
        <taxon>Bacillati</taxon>
        <taxon>Actinomycetota</taxon>
        <taxon>Actinomycetes</taxon>
        <taxon>Propionibacteriales</taxon>
        <taxon>Propionibacteriaceae</taxon>
        <taxon>Microlunatus</taxon>
    </lineage>
</organism>
<dbReference type="SUPFAM" id="SSF51735">
    <property type="entry name" value="NAD(P)-binding Rossmann-fold domains"/>
    <property type="match status" value="1"/>
</dbReference>
<dbReference type="Proteomes" id="UP000569914">
    <property type="component" value="Unassembled WGS sequence"/>
</dbReference>
<dbReference type="InterPro" id="IPR002347">
    <property type="entry name" value="SDR_fam"/>
</dbReference>
<keyword evidence="2" id="KW-0560">Oxidoreductase</keyword>
<keyword evidence="4" id="KW-1185">Reference proteome</keyword>
<dbReference type="GO" id="GO:0016020">
    <property type="term" value="C:membrane"/>
    <property type="evidence" value="ECO:0007669"/>
    <property type="project" value="TreeGrafter"/>
</dbReference>
<evidence type="ECO:0000313" key="3">
    <source>
        <dbReference type="EMBL" id="NYE73868.1"/>
    </source>
</evidence>
<dbReference type="PANTHER" id="PTHR44196">
    <property type="entry name" value="DEHYDROGENASE/REDUCTASE SDR FAMILY MEMBER 7B"/>
    <property type="match status" value="1"/>
</dbReference>
<accession>A0A7Y9IC48</accession>
<gene>
    <name evidence="3" type="ORF">BKA15_005197</name>
</gene>
<dbReference type="GO" id="GO:0016491">
    <property type="term" value="F:oxidoreductase activity"/>
    <property type="evidence" value="ECO:0007669"/>
    <property type="project" value="UniProtKB-KW"/>
</dbReference>
<reference evidence="3 4" key="1">
    <citation type="submission" date="2020-07" db="EMBL/GenBank/DDBJ databases">
        <title>Sequencing the genomes of 1000 actinobacteria strains.</title>
        <authorList>
            <person name="Klenk H.-P."/>
        </authorList>
    </citation>
    <scope>NUCLEOTIDE SEQUENCE [LARGE SCALE GENOMIC DNA]</scope>
    <source>
        <strain evidence="3 4">DSM 22083</strain>
    </source>
</reference>
<dbReference type="RefSeq" id="WP_218871567.1">
    <property type="nucleotide sequence ID" value="NZ_JACCBU010000001.1"/>
</dbReference>
<dbReference type="PRINTS" id="PR00081">
    <property type="entry name" value="GDHRDH"/>
</dbReference>
<name>A0A7Y9IC48_9ACTN</name>
<evidence type="ECO:0000313" key="4">
    <source>
        <dbReference type="Proteomes" id="UP000569914"/>
    </source>
</evidence>
<sequence length="299" mass="31552">MGLGAQDDEAGRRSILVTGASGGIGRSTVAALVERDLAVWAAVRTEAAARQVRAEFGARIRTVVFDLTDDAAVREAAAEVIAAGPLYGLANIAGAALPGPLEYVPIEQFRRQLDINVTGQLQVTQALLPALRAGARTWGDARIVLMGSLDARIVGPLFGPYAASKHALVGLADALRSELHPAGIKVSLLEPGVIATPIWRRGTGVLGELQPTLPDRGGPYRSIMNFARRYVSRLSGFGTSPDRVAEAVLRAMMSRSPSPRQVVGVDARIVTALLLVLPPRAIYRLTALPRIGSARHGGP</sequence>
<dbReference type="PROSITE" id="PS00061">
    <property type="entry name" value="ADH_SHORT"/>
    <property type="match status" value="1"/>
</dbReference>
<dbReference type="InterPro" id="IPR036291">
    <property type="entry name" value="NAD(P)-bd_dom_sf"/>
</dbReference>
<evidence type="ECO:0000256" key="2">
    <source>
        <dbReference type="ARBA" id="ARBA00023002"/>
    </source>
</evidence>
<proteinExistence type="inferred from homology"/>
<dbReference type="Gene3D" id="3.40.50.720">
    <property type="entry name" value="NAD(P)-binding Rossmann-like Domain"/>
    <property type="match status" value="1"/>
</dbReference>
<comment type="similarity">
    <text evidence="1">Belongs to the short-chain dehydrogenases/reductases (SDR) family.</text>
</comment>
<dbReference type="EMBL" id="JACCBU010000001">
    <property type="protein sequence ID" value="NYE73868.1"/>
    <property type="molecule type" value="Genomic_DNA"/>
</dbReference>
<dbReference type="PANTHER" id="PTHR44196:SF1">
    <property type="entry name" value="DEHYDROGENASE_REDUCTASE SDR FAMILY MEMBER 7B"/>
    <property type="match status" value="1"/>
</dbReference>
<protein>
    <submittedName>
        <fullName evidence="3">NAD(P)-dependent dehydrogenase (Short-subunit alcohol dehydrogenase family)</fullName>
    </submittedName>
</protein>
<dbReference type="InterPro" id="IPR020904">
    <property type="entry name" value="Sc_DH/Rdtase_CS"/>
</dbReference>
<evidence type="ECO:0000256" key="1">
    <source>
        <dbReference type="ARBA" id="ARBA00006484"/>
    </source>
</evidence>